<dbReference type="Pfam" id="PF13456">
    <property type="entry name" value="RVT_3"/>
    <property type="match status" value="1"/>
</dbReference>
<evidence type="ECO:0000259" key="1">
    <source>
        <dbReference type="Pfam" id="PF13456"/>
    </source>
</evidence>
<name>A0ABR2SU77_9ROSI</name>
<evidence type="ECO:0000313" key="2">
    <source>
        <dbReference type="EMBL" id="KAK9028524.1"/>
    </source>
</evidence>
<evidence type="ECO:0000313" key="3">
    <source>
        <dbReference type="Proteomes" id="UP001396334"/>
    </source>
</evidence>
<feature type="domain" description="RNase H type-1" evidence="1">
    <location>
        <begin position="3"/>
        <end position="79"/>
    </location>
</feature>
<reference evidence="2 3" key="1">
    <citation type="journal article" date="2024" name="G3 (Bethesda)">
        <title>Genome assembly of Hibiscus sabdariffa L. provides insights into metabolisms of medicinal natural products.</title>
        <authorList>
            <person name="Kim T."/>
        </authorList>
    </citation>
    <scope>NUCLEOTIDE SEQUENCE [LARGE SCALE GENOMIC DNA]</scope>
    <source>
        <strain evidence="2">TK-2024</strain>
        <tissue evidence="2">Old leaves</tissue>
    </source>
</reference>
<gene>
    <name evidence="2" type="ORF">V6N11_025680</name>
</gene>
<dbReference type="Proteomes" id="UP001396334">
    <property type="component" value="Unassembled WGS sequence"/>
</dbReference>
<dbReference type="EMBL" id="JBBPBN010000011">
    <property type="protein sequence ID" value="KAK9028524.1"/>
    <property type="molecule type" value="Genomic_DNA"/>
</dbReference>
<organism evidence="2 3">
    <name type="scientific">Hibiscus sabdariffa</name>
    <name type="common">roselle</name>
    <dbReference type="NCBI Taxonomy" id="183260"/>
    <lineage>
        <taxon>Eukaryota</taxon>
        <taxon>Viridiplantae</taxon>
        <taxon>Streptophyta</taxon>
        <taxon>Embryophyta</taxon>
        <taxon>Tracheophyta</taxon>
        <taxon>Spermatophyta</taxon>
        <taxon>Magnoliopsida</taxon>
        <taxon>eudicotyledons</taxon>
        <taxon>Gunneridae</taxon>
        <taxon>Pentapetalae</taxon>
        <taxon>rosids</taxon>
        <taxon>malvids</taxon>
        <taxon>Malvales</taxon>
        <taxon>Malvaceae</taxon>
        <taxon>Malvoideae</taxon>
        <taxon>Hibiscus</taxon>
    </lineage>
</organism>
<comment type="caution">
    <text evidence="2">The sequence shown here is derived from an EMBL/GenBank/DDBJ whole genome shotgun (WGS) entry which is preliminary data.</text>
</comment>
<protein>
    <recommendedName>
        <fullName evidence="1">RNase H type-1 domain-containing protein</fullName>
    </recommendedName>
</protein>
<keyword evidence="3" id="KW-1185">Reference proteome</keyword>
<proteinExistence type="predicted"/>
<dbReference type="InterPro" id="IPR002156">
    <property type="entry name" value="RNaseH_domain"/>
</dbReference>
<sequence>MVELWAAHDIFLAAWDPGFRQIQMETYNLDVARILQGSFDALVGCSLVDVILMILARQWIVSIWHITRDQNLVADRVVALCRDPSIGSRVFDLVPDAFNDLVRKEAEVG</sequence>
<accession>A0ABR2SU77</accession>